<keyword evidence="2" id="KW-1133">Transmembrane helix</keyword>
<protein>
    <recommendedName>
        <fullName evidence="5">Transmembrane protein</fullName>
    </recommendedName>
</protein>
<proteinExistence type="predicted"/>
<gene>
    <name evidence="3" type="ORF">VNO77_32230</name>
</gene>
<organism evidence="3 4">
    <name type="scientific">Canavalia gladiata</name>
    <name type="common">Sword bean</name>
    <name type="synonym">Dolichos gladiatus</name>
    <dbReference type="NCBI Taxonomy" id="3824"/>
    <lineage>
        <taxon>Eukaryota</taxon>
        <taxon>Viridiplantae</taxon>
        <taxon>Streptophyta</taxon>
        <taxon>Embryophyta</taxon>
        <taxon>Tracheophyta</taxon>
        <taxon>Spermatophyta</taxon>
        <taxon>Magnoliopsida</taxon>
        <taxon>eudicotyledons</taxon>
        <taxon>Gunneridae</taxon>
        <taxon>Pentapetalae</taxon>
        <taxon>rosids</taxon>
        <taxon>fabids</taxon>
        <taxon>Fabales</taxon>
        <taxon>Fabaceae</taxon>
        <taxon>Papilionoideae</taxon>
        <taxon>50 kb inversion clade</taxon>
        <taxon>NPAAA clade</taxon>
        <taxon>indigoferoid/millettioid clade</taxon>
        <taxon>Phaseoleae</taxon>
        <taxon>Canavalia</taxon>
    </lineage>
</organism>
<reference evidence="3 4" key="1">
    <citation type="submission" date="2024-01" db="EMBL/GenBank/DDBJ databases">
        <title>The genomes of 5 underutilized Papilionoideae crops provide insights into root nodulation and disease resistanc.</title>
        <authorList>
            <person name="Jiang F."/>
        </authorList>
    </citation>
    <scope>NUCLEOTIDE SEQUENCE [LARGE SCALE GENOMIC DNA]</scope>
    <source>
        <strain evidence="3">LVBAO_FW01</strain>
        <tissue evidence="3">Leaves</tissue>
    </source>
</reference>
<dbReference type="AlphaFoldDB" id="A0AAN9KSK9"/>
<dbReference type="EMBL" id="JAYMYQ010000007">
    <property type="protein sequence ID" value="KAK7321508.1"/>
    <property type="molecule type" value="Genomic_DNA"/>
</dbReference>
<accession>A0AAN9KSK9</accession>
<evidence type="ECO:0008006" key="5">
    <source>
        <dbReference type="Google" id="ProtNLM"/>
    </source>
</evidence>
<evidence type="ECO:0000313" key="4">
    <source>
        <dbReference type="Proteomes" id="UP001367508"/>
    </source>
</evidence>
<dbReference type="Proteomes" id="UP001367508">
    <property type="component" value="Unassembled WGS sequence"/>
</dbReference>
<comment type="caution">
    <text evidence="3">The sequence shown here is derived from an EMBL/GenBank/DDBJ whole genome shotgun (WGS) entry which is preliminary data.</text>
</comment>
<sequence length="142" mass="16036">MARPLLSSAMHNLPFCSIPMSLFFAVLAVFCVFSVISFLCGSGKIKKLHIETEEGAARSKEHRLISKLNSKLNNRAISMVKMLSWKKEGTEGEREEEGEGEGNYSDQDQEALWRKNILMGERCRPLSFSGKIENHSQWKNAS</sequence>
<feature type="transmembrane region" description="Helical" evidence="2">
    <location>
        <begin position="20"/>
        <end position="40"/>
    </location>
</feature>
<keyword evidence="2" id="KW-0472">Membrane</keyword>
<keyword evidence="4" id="KW-1185">Reference proteome</keyword>
<dbReference type="PANTHER" id="PTHR33237">
    <property type="entry name" value="F2P16.13 PROTEIN-RELATED"/>
    <property type="match status" value="1"/>
</dbReference>
<evidence type="ECO:0000313" key="3">
    <source>
        <dbReference type="EMBL" id="KAK7321508.1"/>
    </source>
</evidence>
<feature type="region of interest" description="Disordered" evidence="1">
    <location>
        <begin position="87"/>
        <end position="108"/>
    </location>
</feature>
<evidence type="ECO:0000256" key="2">
    <source>
        <dbReference type="SAM" id="Phobius"/>
    </source>
</evidence>
<dbReference type="PANTHER" id="PTHR33237:SF31">
    <property type="entry name" value="F2P16.13 PROTEIN"/>
    <property type="match status" value="1"/>
</dbReference>
<keyword evidence="2" id="KW-0812">Transmembrane</keyword>
<name>A0AAN9KSK9_CANGL</name>
<evidence type="ECO:0000256" key="1">
    <source>
        <dbReference type="SAM" id="MobiDB-lite"/>
    </source>
</evidence>